<dbReference type="InterPro" id="IPR042529">
    <property type="entry name" value="IF_2B-like_C"/>
</dbReference>
<evidence type="ECO:0000256" key="3">
    <source>
        <dbReference type="ARBA" id="ARBA00004240"/>
    </source>
</evidence>
<evidence type="ECO:0000256" key="22">
    <source>
        <dbReference type="ARBA" id="ARBA00048349"/>
    </source>
</evidence>
<keyword evidence="16 25" id="KW-0472">Membrane</keyword>
<feature type="transmembrane region" description="Helical" evidence="25">
    <location>
        <begin position="707"/>
        <end position="727"/>
    </location>
</feature>
<evidence type="ECO:0000256" key="11">
    <source>
        <dbReference type="ARBA" id="ARBA00022906"/>
    </source>
</evidence>
<dbReference type="InterPro" id="IPR009061">
    <property type="entry name" value="DNA-bd_dom_put_sf"/>
</dbReference>
<dbReference type="Gene3D" id="3.90.530.10">
    <property type="entry name" value="XPA C-terminal domain"/>
    <property type="match status" value="1"/>
</dbReference>
<keyword evidence="10" id="KW-0862">Zinc</keyword>
<evidence type="ECO:0000256" key="18">
    <source>
        <dbReference type="ARBA" id="ARBA00023242"/>
    </source>
</evidence>
<keyword evidence="12 25" id="KW-1133">Transmembrane helix</keyword>
<feature type="domain" description="Cation efflux protein transmembrane" evidence="26">
    <location>
        <begin position="549"/>
        <end position="759"/>
    </location>
</feature>
<dbReference type="InterPro" id="IPR040177">
    <property type="entry name" value="SLC30A9"/>
</dbReference>
<dbReference type="GO" id="GO:0031966">
    <property type="term" value="C:mitochondrial membrane"/>
    <property type="evidence" value="ECO:0007669"/>
    <property type="project" value="UniProtKB-SubCell"/>
</dbReference>
<accession>A0A1I8G885</accession>
<evidence type="ECO:0000256" key="4">
    <source>
        <dbReference type="ARBA" id="ARBA00007251"/>
    </source>
</evidence>
<reference evidence="28" key="1">
    <citation type="submission" date="2016-11" db="UniProtKB">
        <authorList>
            <consortium name="WormBaseParasite"/>
        </authorList>
    </citation>
    <scope>IDENTIFICATION</scope>
</reference>
<feature type="region of interest" description="Disordered" evidence="24">
    <location>
        <begin position="384"/>
        <end position="406"/>
    </location>
</feature>
<keyword evidence="11" id="KW-0864">Zinc transport</keyword>
<evidence type="ECO:0000256" key="7">
    <source>
        <dbReference type="ARBA" id="ARBA00022449"/>
    </source>
</evidence>
<dbReference type="WBParaSite" id="maker-uti_cns_0001024-snap-gene-0.9-mRNA-1">
    <property type="protein sequence ID" value="maker-uti_cns_0001024-snap-gene-0.9-mRNA-1"/>
    <property type="gene ID" value="maker-uti_cns_0001024-snap-gene-0.9"/>
</dbReference>
<dbReference type="Proteomes" id="UP000095280">
    <property type="component" value="Unplaced"/>
</dbReference>
<keyword evidence="18" id="KW-0539">Nucleus</keyword>
<evidence type="ECO:0000313" key="27">
    <source>
        <dbReference type="Proteomes" id="UP000095280"/>
    </source>
</evidence>
<evidence type="ECO:0000256" key="16">
    <source>
        <dbReference type="ARBA" id="ARBA00023136"/>
    </source>
</evidence>
<evidence type="ECO:0000259" key="26">
    <source>
        <dbReference type="Pfam" id="PF01545"/>
    </source>
</evidence>
<sequence>MQQQQQPAAKELHSNQLAMQVVRRLSKRLQKRQQAESGATAADLIQMVRREAVACAGRDPVDAVSQNACRRVLKILREEAVHSLGASAQLLSSLQNNLFSERPIDYSQVKADSLRDAVSAAIKELLLELETSLDDLRSHGAAHIGENEVVLTLGYSHSVARVLQTAAATRKFQVIVCDSGPNFSGSRMLQLLKTVPQIDASLITDAHAFAVMSRVHRCLLSAQTVFADGGLRAECGTHGLLLAAKRHSVPVLVCTPAHKLAPAYHSVERANVYLNPACLLEENLSFAEVHCPKYDLVPPGLVTLFVTNLGGLAPAHLHRCLAEQYHQDDYSIDAGEADGDAKLELCFLMSFTCRLCLLRQPLAPPAAASMHRLLLSSLSGQPRRLLSGTPSSSEPGSGGGGVDAKPNVKVVPRIKTDIKYDGSVKSMHFITPLRAMREYVLEFSDLDKLTKYSSRSPYSHNVRIELYNRADIEALAYAKHGGKDSLDRLRERLSRQQLEERTNLFNIKKALKKLHGQSTMEQERMEEYNARLDRPSESLVQSKAGRIVLTAVAINAANAGIKAVAWWFTGSHSMLGETVHSLADTLNQIILAFGLHQSLQRPDETHPYGYAPLRNVSSLISGVGIFFCGAVVAWYEGMRGLSGAADGPHNLYWAMVIMGGSLLSEGATLIMALRHAQQEAARMNISLRQFVVAGYDPSTNVVLMEDLAAVAGVTVATVGMGLSAWTGHAYPDAAGAVVIGCLLAGVAGFIVRTNAQALIGKSVPAQQRDAMLRVMERHKVVRGVYDCKATVLGTSVRLKAEVDIDGAVLTMRYLETQQPGKLLQEIKAIETEQQALKFLMKHGENITNILGAEINEIEASIKKEFPEVKHIDLEIN</sequence>
<evidence type="ECO:0000256" key="13">
    <source>
        <dbReference type="ARBA" id="ARBA00023015"/>
    </source>
</evidence>
<dbReference type="GO" id="GO:0015297">
    <property type="term" value="F:antiporter activity"/>
    <property type="evidence" value="ECO:0007669"/>
    <property type="project" value="UniProtKB-KW"/>
</dbReference>
<keyword evidence="7" id="KW-0050">Antiport</keyword>
<evidence type="ECO:0000256" key="12">
    <source>
        <dbReference type="ARBA" id="ARBA00022989"/>
    </source>
</evidence>
<evidence type="ECO:0000256" key="19">
    <source>
        <dbReference type="ARBA" id="ARBA00033405"/>
    </source>
</evidence>
<dbReference type="GO" id="GO:0006882">
    <property type="term" value="P:intracellular zinc ion homeostasis"/>
    <property type="evidence" value="ECO:0007669"/>
    <property type="project" value="TreeGrafter"/>
</dbReference>
<proteinExistence type="inferred from homology"/>
<dbReference type="Pfam" id="PF01545">
    <property type="entry name" value="Cation_efflux"/>
    <property type="match status" value="1"/>
</dbReference>
<dbReference type="InterPro" id="IPR037129">
    <property type="entry name" value="XPA_sf"/>
</dbReference>
<evidence type="ECO:0000256" key="17">
    <source>
        <dbReference type="ARBA" id="ARBA00023163"/>
    </source>
</evidence>
<dbReference type="CDD" id="cd21078">
    <property type="entry name" value="NTD_ZNT9"/>
    <property type="match status" value="1"/>
</dbReference>
<evidence type="ECO:0000256" key="9">
    <source>
        <dbReference type="ARBA" id="ARBA00022824"/>
    </source>
</evidence>
<keyword evidence="27" id="KW-1185">Reference proteome</keyword>
<dbReference type="GO" id="GO:0008324">
    <property type="term" value="F:monoatomic cation transmembrane transporter activity"/>
    <property type="evidence" value="ECO:0007669"/>
    <property type="project" value="InterPro"/>
</dbReference>
<evidence type="ECO:0000256" key="5">
    <source>
        <dbReference type="ARBA" id="ARBA00008873"/>
    </source>
</evidence>
<evidence type="ECO:0000256" key="10">
    <source>
        <dbReference type="ARBA" id="ARBA00022833"/>
    </source>
</evidence>
<evidence type="ECO:0000256" key="20">
    <source>
        <dbReference type="ARBA" id="ARBA00034845"/>
    </source>
</evidence>
<dbReference type="InterPro" id="IPR002524">
    <property type="entry name" value="Cation_efflux"/>
</dbReference>
<evidence type="ECO:0000256" key="1">
    <source>
        <dbReference type="ARBA" id="ARBA00004123"/>
    </source>
</evidence>
<evidence type="ECO:0000256" key="24">
    <source>
        <dbReference type="SAM" id="MobiDB-lite"/>
    </source>
</evidence>
<dbReference type="InterPro" id="IPR037171">
    <property type="entry name" value="NagB/RpiA_transferase-like"/>
</dbReference>
<evidence type="ECO:0000313" key="28">
    <source>
        <dbReference type="WBParaSite" id="maker-uti_cns_0001024-snap-gene-0.9-mRNA-1"/>
    </source>
</evidence>
<dbReference type="SUPFAM" id="SSF161111">
    <property type="entry name" value="Cation efflux protein transmembrane domain-like"/>
    <property type="match status" value="1"/>
</dbReference>
<dbReference type="Pfam" id="PF01008">
    <property type="entry name" value="IF-2B"/>
    <property type="match status" value="1"/>
</dbReference>
<organism evidence="27 28">
    <name type="scientific">Macrostomum lignano</name>
    <dbReference type="NCBI Taxonomy" id="282301"/>
    <lineage>
        <taxon>Eukaryota</taxon>
        <taxon>Metazoa</taxon>
        <taxon>Spiralia</taxon>
        <taxon>Lophotrochozoa</taxon>
        <taxon>Platyhelminthes</taxon>
        <taxon>Rhabditophora</taxon>
        <taxon>Macrostomorpha</taxon>
        <taxon>Macrostomida</taxon>
        <taxon>Macrostomidae</taxon>
        <taxon>Macrostomum</taxon>
    </lineage>
</organism>
<dbReference type="GO" id="GO:0006829">
    <property type="term" value="P:zinc ion transport"/>
    <property type="evidence" value="ECO:0007669"/>
    <property type="project" value="UniProtKB-KW"/>
</dbReference>
<evidence type="ECO:0000256" key="14">
    <source>
        <dbReference type="ARBA" id="ARBA00023065"/>
    </source>
</evidence>
<feature type="transmembrane region" description="Helical" evidence="25">
    <location>
        <begin position="651"/>
        <end position="673"/>
    </location>
</feature>
<evidence type="ECO:0000256" key="8">
    <source>
        <dbReference type="ARBA" id="ARBA00022692"/>
    </source>
</evidence>
<dbReference type="SUPFAM" id="SSF100950">
    <property type="entry name" value="NagB/RpiA/CoA transferase-like"/>
    <property type="match status" value="1"/>
</dbReference>
<protein>
    <recommendedName>
        <fullName evidence="20">Proton-coupled zinc antiporter SLC30A9, mitochondrial</fullName>
    </recommendedName>
    <alternativeName>
        <fullName evidence="19">Solute carrier family 30 member 9</fullName>
    </alternativeName>
    <alternativeName>
        <fullName evidence="21">Zinc transporter 9</fullName>
    </alternativeName>
</protein>
<comment type="catalytic activity">
    <reaction evidence="22">
        <text>Zn(2+)(in) + 2 H(+)(out) = Zn(2+)(out) + 2 H(+)(in)</text>
        <dbReference type="Rhea" id="RHEA:72627"/>
        <dbReference type="ChEBI" id="CHEBI:15378"/>
        <dbReference type="ChEBI" id="CHEBI:29105"/>
    </reaction>
</comment>
<evidence type="ECO:0000256" key="21">
    <source>
        <dbReference type="ARBA" id="ARBA00034922"/>
    </source>
</evidence>
<dbReference type="SUPFAM" id="SSF46955">
    <property type="entry name" value="Putative DNA-binding domain"/>
    <property type="match status" value="1"/>
</dbReference>
<dbReference type="InterPro" id="IPR000649">
    <property type="entry name" value="IF-2B-related"/>
</dbReference>
<comment type="similarity">
    <text evidence="4 23">Belongs to the eIF-2B alpha/beta/delta subunits family.</text>
</comment>
<keyword evidence="17" id="KW-0804">Transcription</keyword>
<dbReference type="GO" id="GO:0005634">
    <property type="term" value="C:nucleus"/>
    <property type="evidence" value="ECO:0007669"/>
    <property type="project" value="UniProtKB-SubCell"/>
</dbReference>
<dbReference type="Gene3D" id="1.20.1510.10">
    <property type="entry name" value="Cation efflux protein transmembrane domain"/>
    <property type="match status" value="1"/>
</dbReference>
<keyword evidence="9" id="KW-0256">Endoplasmic reticulum</keyword>
<evidence type="ECO:0000256" key="23">
    <source>
        <dbReference type="RuleBase" id="RU003814"/>
    </source>
</evidence>
<dbReference type="Gene3D" id="3.40.50.10470">
    <property type="entry name" value="Translation initiation factor eif-2b, domain 2"/>
    <property type="match status" value="1"/>
</dbReference>
<dbReference type="InterPro" id="IPR027469">
    <property type="entry name" value="Cation_efflux_TMD_sf"/>
</dbReference>
<keyword evidence="14" id="KW-0406">Ion transport</keyword>
<evidence type="ECO:0000256" key="2">
    <source>
        <dbReference type="ARBA" id="ARBA00004225"/>
    </source>
</evidence>
<name>A0A1I8G885_9PLAT</name>
<dbReference type="NCBIfam" id="TIGR01297">
    <property type="entry name" value="CDF"/>
    <property type="match status" value="1"/>
</dbReference>
<dbReference type="PANTHER" id="PTHR13414">
    <property type="entry name" value="HUEL-CATION TRANSPORTER"/>
    <property type="match status" value="1"/>
</dbReference>
<keyword evidence="8 25" id="KW-0812">Transmembrane</keyword>
<keyword evidence="15" id="KW-0496">Mitochondrion</keyword>
<evidence type="ECO:0000256" key="15">
    <source>
        <dbReference type="ARBA" id="ARBA00023128"/>
    </source>
</evidence>
<dbReference type="AlphaFoldDB" id="A0A1I8G885"/>
<keyword evidence="6" id="KW-0813">Transport</keyword>
<comment type="subcellular location">
    <subcellularLocation>
        <location evidence="3">Endoplasmic reticulum</location>
    </subcellularLocation>
    <subcellularLocation>
        <location evidence="2">Mitochondrion membrane</location>
        <topology evidence="2">Multi-pass membrane protein</topology>
    </subcellularLocation>
    <subcellularLocation>
        <location evidence="1">Nucleus</location>
    </subcellularLocation>
</comment>
<comment type="similarity">
    <text evidence="5">Belongs to the cation diffusion facilitator (CDF) transporter (TC 2.A.4) family. SLC30A subfamily.</text>
</comment>
<evidence type="ECO:0000256" key="6">
    <source>
        <dbReference type="ARBA" id="ARBA00022448"/>
    </source>
</evidence>
<evidence type="ECO:0000256" key="25">
    <source>
        <dbReference type="SAM" id="Phobius"/>
    </source>
</evidence>
<keyword evidence="13" id="KW-0805">Transcription regulation</keyword>
<dbReference type="PANTHER" id="PTHR13414:SF9">
    <property type="entry name" value="PROTON-COUPLED ZINC ANTIPORTER SLC30A9, MITOCHONDRIAL"/>
    <property type="match status" value="1"/>
</dbReference>
<feature type="transmembrane region" description="Helical" evidence="25">
    <location>
        <begin position="733"/>
        <end position="751"/>
    </location>
</feature>
<feature type="transmembrane region" description="Helical" evidence="25">
    <location>
        <begin position="616"/>
        <end position="635"/>
    </location>
</feature>
<dbReference type="GO" id="GO:0005783">
    <property type="term" value="C:endoplasmic reticulum"/>
    <property type="evidence" value="ECO:0007669"/>
    <property type="project" value="UniProtKB-SubCell"/>
</dbReference>
<dbReference type="InterPro" id="IPR058533">
    <property type="entry name" value="Cation_efflux_TM"/>
</dbReference>